<evidence type="ECO:0000256" key="1">
    <source>
        <dbReference type="ARBA" id="ARBA00004123"/>
    </source>
</evidence>
<protein>
    <recommendedName>
        <fullName evidence="2">DNA polymerase delta subunit 3</fullName>
    </recommendedName>
</protein>
<evidence type="ECO:0000256" key="3">
    <source>
        <dbReference type="ARBA" id="ARBA00022705"/>
    </source>
</evidence>
<dbReference type="InterPro" id="IPR041913">
    <property type="entry name" value="POLD3_sf"/>
</dbReference>
<keyword evidence="3" id="KW-0235">DNA replication</keyword>
<dbReference type="PANTHER" id="PTHR17598:SF13">
    <property type="entry name" value="DNA POLYMERASE DELTA SUBUNIT 3"/>
    <property type="match status" value="1"/>
</dbReference>
<dbReference type="EMBL" id="GEMB01005237">
    <property type="protein sequence ID" value="JAR98076.1"/>
    <property type="molecule type" value="Transcribed_RNA"/>
</dbReference>
<dbReference type="Pfam" id="PF09507">
    <property type="entry name" value="CDC27"/>
    <property type="match status" value="1"/>
</dbReference>
<evidence type="ECO:0000256" key="4">
    <source>
        <dbReference type="ARBA" id="ARBA00023242"/>
    </source>
</evidence>
<evidence type="ECO:0000313" key="5">
    <source>
        <dbReference type="EMBL" id="JAR98076.1"/>
    </source>
</evidence>
<dbReference type="GO" id="GO:0006297">
    <property type="term" value="P:nucleotide-excision repair, DNA gap filling"/>
    <property type="evidence" value="ECO:0007669"/>
    <property type="project" value="TreeGrafter"/>
</dbReference>
<dbReference type="GO" id="GO:0003887">
    <property type="term" value="F:DNA-directed DNA polymerase activity"/>
    <property type="evidence" value="ECO:0007669"/>
    <property type="project" value="TreeGrafter"/>
</dbReference>
<sequence length="90" mass="10439">MNLFKMNGILEDHLQSIEDFVLVEDKIVTYKWVSKFLKVHTNTAKQLLHAFATKEEFAKKLLVTYFISGEVKNESGVKFCLVNRDDVEKS</sequence>
<dbReference type="GO" id="GO:1904161">
    <property type="term" value="P:DNA synthesis involved in UV-damage excision repair"/>
    <property type="evidence" value="ECO:0007669"/>
    <property type="project" value="TreeGrafter"/>
</dbReference>
<dbReference type="AlphaFoldDB" id="A0A161M426"/>
<accession>A0A161M426</accession>
<proteinExistence type="predicted"/>
<dbReference type="InterPro" id="IPR019038">
    <property type="entry name" value="POLD3"/>
</dbReference>
<reference evidence="5" key="1">
    <citation type="submission" date="2016-04" db="EMBL/GenBank/DDBJ databases">
        <authorList>
            <person name="Calderon-Fernandez G.M.Sr."/>
        </authorList>
    </citation>
    <scope>NUCLEOTIDE SEQUENCE</scope>
    <source>
        <strain evidence="5">Int1</strain>
        <tissue evidence="5">Integument</tissue>
    </source>
</reference>
<reference evidence="5" key="2">
    <citation type="journal article" date="2017" name="J. Med. Entomol.">
        <title>Transcriptome Analysis of the Triatoma infestans (Hemiptera: Reduviidae) Integument.</title>
        <authorList>
            <person name="Calderon-Fernandez G.M."/>
            <person name="Moriconi D.E."/>
            <person name="Dulbecco A.B."/>
            <person name="Juarez M.P."/>
        </authorList>
    </citation>
    <scope>NUCLEOTIDE SEQUENCE</scope>
    <source>
        <strain evidence="5">Int1</strain>
        <tissue evidence="5">Integument</tissue>
    </source>
</reference>
<dbReference type="PANTHER" id="PTHR17598">
    <property type="entry name" value="DNA POLYMERASE DELTA SUBUNIT 3"/>
    <property type="match status" value="1"/>
</dbReference>
<dbReference type="GO" id="GO:0043625">
    <property type="term" value="C:delta DNA polymerase complex"/>
    <property type="evidence" value="ECO:0007669"/>
    <property type="project" value="InterPro"/>
</dbReference>
<comment type="subcellular location">
    <subcellularLocation>
        <location evidence="1">Nucleus</location>
    </subcellularLocation>
</comment>
<dbReference type="GO" id="GO:0006271">
    <property type="term" value="P:DNA strand elongation involved in DNA replication"/>
    <property type="evidence" value="ECO:0007669"/>
    <property type="project" value="TreeGrafter"/>
</dbReference>
<evidence type="ECO:0000256" key="2">
    <source>
        <dbReference type="ARBA" id="ARBA00017589"/>
    </source>
</evidence>
<dbReference type="Gene3D" id="3.90.1030.20">
    <property type="entry name" value="DNA polymerase delta, p66 (Cdc27) subunit, wHTH domain"/>
    <property type="match status" value="1"/>
</dbReference>
<keyword evidence="4" id="KW-0539">Nucleus</keyword>
<organism evidence="5">
    <name type="scientific">Triatoma infestans</name>
    <name type="common">Assassin bug</name>
    <dbReference type="NCBI Taxonomy" id="30076"/>
    <lineage>
        <taxon>Eukaryota</taxon>
        <taxon>Metazoa</taxon>
        <taxon>Ecdysozoa</taxon>
        <taxon>Arthropoda</taxon>
        <taxon>Hexapoda</taxon>
        <taxon>Insecta</taxon>
        <taxon>Pterygota</taxon>
        <taxon>Neoptera</taxon>
        <taxon>Paraneoptera</taxon>
        <taxon>Hemiptera</taxon>
        <taxon>Heteroptera</taxon>
        <taxon>Panheteroptera</taxon>
        <taxon>Cimicomorpha</taxon>
        <taxon>Reduviidae</taxon>
        <taxon>Triatominae</taxon>
        <taxon>Triatoma</taxon>
    </lineage>
</organism>
<name>A0A161M426_TRIIF</name>